<accession>A0A841U3Q7</accession>
<keyword evidence="2" id="KW-0540">Nuclease</keyword>
<proteinExistence type="predicted"/>
<dbReference type="EMBL" id="JACJVR010000090">
    <property type="protein sequence ID" value="MBB6694399.1"/>
    <property type="molecule type" value="Genomic_DNA"/>
</dbReference>
<keyword evidence="2" id="KW-0378">Hydrolase</keyword>
<dbReference type="SMART" id="SM00507">
    <property type="entry name" value="HNHc"/>
    <property type="match status" value="1"/>
</dbReference>
<name>A0A841U3Q7_9BACL</name>
<dbReference type="Pfam" id="PF01844">
    <property type="entry name" value="HNH"/>
    <property type="match status" value="1"/>
</dbReference>
<organism evidence="2 3">
    <name type="scientific">Cohnella xylanilytica</name>
    <dbReference type="NCBI Taxonomy" id="557555"/>
    <lineage>
        <taxon>Bacteria</taxon>
        <taxon>Bacillati</taxon>
        <taxon>Bacillota</taxon>
        <taxon>Bacilli</taxon>
        <taxon>Bacillales</taxon>
        <taxon>Paenibacillaceae</taxon>
        <taxon>Cohnella</taxon>
    </lineage>
</organism>
<sequence length="176" mass="20873">MLYKTIKVRNGDMLVNYNIYKCDRCSNDIEEAWPMVINDINHYCYECGFLMDIIDSKEYLRHSGFGLMPNIKAAVHNGEVVLWTTKKPPWETPDSTYRKTKAYRLWRKEVFERDGYVCRHCGSDKDIQAHHIKPFAKYKKLRFKVSNGLTLCDRCHKEEHKRMKMGGRNERSVSNQ</sequence>
<feature type="domain" description="HNH nuclease" evidence="1">
    <location>
        <begin position="105"/>
        <end position="157"/>
    </location>
</feature>
<dbReference type="Gene3D" id="1.10.30.50">
    <property type="match status" value="1"/>
</dbReference>
<dbReference type="Proteomes" id="UP000553776">
    <property type="component" value="Unassembled WGS sequence"/>
</dbReference>
<evidence type="ECO:0000259" key="1">
    <source>
        <dbReference type="SMART" id="SM00507"/>
    </source>
</evidence>
<comment type="caution">
    <text evidence="2">The sequence shown here is derived from an EMBL/GenBank/DDBJ whole genome shotgun (WGS) entry which is preliminary data.</text>
</comment>
<reference evidence="2 3" key="1">
    <citation type="submission" date="2020-08" db="EMBL/GenBank/DDBJ databases">
        <title>Cohnella phylogeny.</title>
        <authorList>
            <person name="Dunlap C."/>
        </authorList>
    </citation>
    <scope>NUCLEOTIDE SEQUENCE [LARGE SCALE GENOMIC DNA]</scope>
    <source>
        <strain evidence="2 3">DSM 25239</strain>
    </source>
</reference>
<evidence type="ECO:0000313" key="3">
    <source>
        <dbReference type="Proteomes" id="UP000553776"/>
    </source>
</evidence>
<dbReference type="CDD" id="cd00085">
    <property type="entry name" value="HNHc"/>
    <property type="match status" value="1"/>
</dbReference>
<gene>
    <name evidence="2" type="ORF">H7B90_23665</name>
</gene>
<dbReference type="AlphaFoldDB" id="A0A841U3Q7"/>
<dbReference type="GO" id="GO:0003676">
    <property type="term" value="F:nucleic acid binding"/>
    <property type="evidence" value="ECO:0007669"/>
    <property type="project" value="InterPro"/>
</dbReference>
<evidence type="ECO:0000313" key="2">
    <source>
        <dbReference type="EMBL" id="MBB6694399.1"/>
    </source>
</evidence>
<dbReference type="GO" id="GO:0008270">
    <property type="term" value="F:zinc ion binding"/>
    <property type="evidence" value="ECO:0007669"/>
    <property type="project" value="InterPro"/>
</dbReference>
<protein>
    <submittedName>
        <fullName evidence="2">HNH endonuclease</fullName>
    </submittedName>
</protein>
<dbReference type="GO" id="GO:0004519">
    <property type="term" value="F:endonuclease activity"/>
    <property type="evidence" value="ECO:0007669"/>
    <property type="project" value="UniProtKB-KW"/>
</dbReference>
<dbReference type="InterPro" id="IPR002711">
    <property type="entry name" value="HNH"/>
</dbReference>
<keyword evidence="2" id="KW-0255">Endonuclease</keyword>
<dbReference type="InterPro" id="IPR003615">
    <property type="entry name" value="HNH_nuc"/>
</dbReference>
<keyword evidence="3" id="KW-1185">Reference proteome</keyword>